<reference evidence="3 4" key="1">
    <citation type="journal article" date="2023" name="G3 (Bethesda)">
        <title>A chromosome-level genome assembly of Zasmidium syzygii isolated from banana leaves.</title>
        <authorList>
            <person name="van Westerhoven A.C."/>
            <person name="Mehrabi R."/>
            <person name="Talebi R."/>
            <person name="Steentjes M.B.F."/>
            <person name="Corcolon B."/>
            <person name="Chong P.A."/>
            <person name="Kema G.H.J."/>
            <person name="Seidl M.F."/>
        </authorList>
    </citation>
    <scope>NUCLEOTIDE SEQUENCE [LARGE SCALE GENOMIC DNA]</scope>
    <source>
        <strain evidence="3 4">P124</strain>
    </source>
</reference>
<dbReference type="Proteomes" id="UP001305779">
    <property type="component" value="Unassembled WGS sequence"/>
</dbReference>
<accession>A0ABR0EGR6</accession>
<dbReference type="InterPro" id="IPR001810">
    <property type="entry name" value="F-box_dom"/>
</dbReference>
<protein>
    <recommendedName>
        <fullName evidence="2">F-box domain-containing protein</fullName>
    </recommendedName>
</protein>
<comment type="caution">
    <text evidence="3">The sequence shown here is derived from an EMBL/GenBank/DDBJ whole genome shotgun (WGS) entry which is preliminary data.</text>
</comment>
<feature type="domain" description="F-box" evidence="2">
    <location>
        <begin position="17"/>
        <end position="49"/>
    </location>
</feature>
<organism evidence="3 4">
    <name type="scientific">Zasmidium cellare</name>
    <name type="common">Wine cellar mold</name>
    <name type="synonym">Racodium cellare</name>
    <dbReference type="NCBI Taxonomy" id="395010"/>
    <lineage>
        <taxon>Eukaryota</taxon>
        <taxon>Fungi</taxon>
        <taxon>Dikarya</taxon>
        <taxon>Ascomycota</taxon>
        <taxon>Pezizomycotina</taxon>
        <taxon>Dothideomycetes</taxon>
        <taxon>Dothideomycetidae</taxon>
        <taxon>Mycosphaerellales</taxon>
        <taxon>Mycosphaerellaceae</taxon>
        <taxon>Zasmidium</taxon>
    </lineage>
</organism>
<feature type="region of interest" description="Disordered" evidence="1">
    <location>
        <begin position="213"/>
        <end position="238"/>
    </location>
</feature>
<name>A0ABR0EGR6_ZASCE</name>
<sequence>MATTGLPPRDDVFETTELMEHIVYQLSPLEILTVKRVSKRFKDVIHGSKKILENINFLNVKAPRNSVALNPTIFHKKRTSKTERKNSGTLVGLEWLEGCHRIFRSSLFGSININCRVSHFHGNCRDMAICTALPKDTEVIFPVDILDEDGDLYDMVIEREYKAGTTVTLGDIMGELDDETCFVDEKGEQIVLYEEETEIIIDFGDDVEVYMEGGDAVEEEDESQGQETEDTETNKAEN</sequence>
<keyword evidence="4" id="KW-1185">Reference proteome</keyword>
<evidence type="ECO:0000259" key="2">
    <source>
        <dbReference type="Pfam" id="PF00646"/>
    </source>
</evidence>
<dbReference type="Pfam" id="PF00646">
    <property type="entry name" value="F-box"/>
    <property type="match status" value="1"/>
</dbReference>
<evidence type="ECO:0000313" key="4">
    <source>
        <dbReference type="Proteomes" id="UP001305779"/>
    </source>
</evidence>
<evidence type="ECO:0000313" key="3">
    <source>
        <dbReference type="EMBL" id="KAK4500702.1"/>
    </source>
</evidence>
<feature type="compositionally biased region" description="Acidic residues" evidence="1">
    <location>
        <begin position="213"/>
        <end position="231"/>
    </location>
</feature>
<evidence type="ECO:0000256" key="1">
    <source>
        <dbReference type="SAM" id="MobiDB-lite"/>
    </source>
</evidence>
<proteinExistence type="predicted"/>
<dbReference type="EMBL" id="JAXOVC010000006">
    <property type="protein sequence ID" value="KAK4500702.1"/>
    <property type="molecule type" value="Genomic_DNA"/>
</dbReference>
<gene>
    <name evidence="3" type="ORF">PRZ48_008891</name>
</gene>